<evidence type="ECO:0000313" key="1">
    <source>
        <dbReference type="EMBL" id="PWZ55528.1"/>
    </source>
</evidence>
<gene>
    <name evidence="1" type="ORF">Zm00014a_007683</name>
</gene>
<dbReference type="EMBL" id="NCVQ01000001">
    <property type="protein sequence ID" value="PWZ55528.1"/>
    <property type="molecule type" value="Genomic_DNA"/>
</dbReference>
<protein>
    <submittedName>
        <fullName evidence="1">Uncharacterized protein</fullName>
    </submittedName>
</protein>
<reference evidence="1" key="1">
    <citation type="journal article" date="2018" name="Nat. Genet.">
        <title>Extensive intraspecific gene order and gene structural variations between Mo17 and other maize genomes.</title>
        <authorList>
            <person name="Sun S."/>
            <person name="Zhou Y."/>
            <person name="Chen J."/>
            <person name="Shi J."/>
            <person name="Zhao H."/>
            <person name="Zhao H."/>
            <person name="Song W."/>
            <person name="Zhang M."/>
            <person name="Cui Y."/>
            <person name="Dong X."/>
            <person name="Liu H."/>
            <person name="Ma X."/>
            <person name="Jiao Y."/>
            <person name="Wang B."/>
            <person name="Wei X."/>
            <person name="Stein J.C."/>
            <person name="Glaubitz J.C."/>
            <person name="Lu F."/>
            <person name="Yu G."/>
            <person name="Liang C."/>
            <person name="Fengler K."/>
            <person name="Li B."/>
            <person name="Rafalski A."/>
            <person name="Schnable P.S."/>
            <person name="Ware D.H."/>
            <person name="Buckler E.S."/>
            <person name="Lai J."/>
        </authorList>
    </citation>
    <scope>NUCLEOTIDE SEQUENCE [LARGE SCALE GENOMIC DNA]</scope>
    <source>
        <tissue evidence="1">Seedling</tissue>
    </source>
</reference>
<sequence length="9" mass="1166">MIFEHIMVF</sequence>
<accession>A0A317YA14</accession>
<name>A0A317YA14_MAIZE</name>
<comment type="caution">
    <text evidence="1">The sequence shown here is derived from an EMBL/GenBank/DDBJ whole genome shotgun (WGS) entry which is preliminary data.</text>
</comment>
<dbReference type="Proteomes" id="UP000251960">
    <property type="component" value="Chromosome 1"/>
</dbReference>
<organism evidence="1">
    <name type="scientific">Zea mays</name>
    <name type="common">Maize</name>
    <dbReference type="NCBI Taxonomy" id="4577"/>
    <lineage>
        <taxon>Eukaryota</taxon>
        <taxon>Viridiplantae</taxon>
        <taxon>Streptophyta</taxon>
        <taxon>Embryophyta</taxon>
        <taxon>Tracheophyta</taxon>
        <taxon>Spermatophyta</taxon>
        <taxon>Magnoliopsida</taxon>
        <taxon>Liliopsida</taxon>
        <taxon>Poales</taxon>
        <taxon>Poaceae</taxon>
        <taxon>PACMAD clade</taxon>
        <taxon>Panicoideae</taxon>
        <taxon>Andropogonodae</taxon>
        <taxon>Andropogoneae</taxon>
        <taxon>Tripsacinae</taxon>
        <taxon>Zea</taxon>
    </lineage>
</organism>
<proteinExistence type="predicted"/>